<dbReference type="AlphaFoldDB" id="A0A2S8GKT2"/>
<dbReference type="SUPFAM" id="SSF51351">
    <property type="entry name" value="Triosephosphate isomerase (TIM)"/>
    <property type="match status" value="1"/>
</dbReference>
<dbReference type="RefSeq" id="WP_105336447.1">
    <property type="nucleotide sequence ID" value="NZ_PUHZ01000016.1"/>
</dbReference>
<sequence>MSSNRPLVVAILHSDEDDIDYQLYCAAYGIEMQVDDEWNAEAILLAPHDHLHAVTENTGVTGEDAAIVSAGVTDIPAAADGSFDASVIEDPQNNWLLVGDPRRSDTDDVITKKLQAALAADCRAIICIADTTHQHIAARLHGLASIDCSRIVIAFVHPDATTPSVAAAAASAIRDHIASVGASGQARLIVSGNITGENAADVVGIDGVDGVLLMDDKYDDFGTILEVLETLGE</sequence>
<evidence type="ECO:0000256" key="1">
    <source>
        <dbReference type="ARBA" id="ARBA00023235"/>
    </source>
</evidence>
<protein>
    <recommendedName>
        <fullName evidence="4">Triose-phosphate isomerase</fullName>
    </recommendedName>
</protein>
<dbReference type="PROSITE" id="PS51440">
    <property type="entry name" value="TIM_2"/>
    <property type="match status" value="1"/>
</dbReference>
<dbReference type="InterPro" id="IPR035990">
    <property type="entry name" value="TIM_sf"/>
</dbReference>
<evidence type="ECO:0008006" key="4">
    <source>
        <dbReference type="Google" id="ProtNLM"/>
    </source>
</evidence>
<gene>
    <name evidence="2" type="ORF">C5Y93_16065</name>
</gene>
<evidence type="ECO:0000313" key="3">
    <source>
        <dbReference type="Proteomes" id="UP000237819"/>
    </source>
</evidence>
<accession>A0A2S8GKT2</accession>
<dbReference type="InterPro" id="IPR013785">
    <property type="entry name" value="Aldolase_TIM"/>
</dbReference>
<organism evidence="2 3">
    <name type="scientific">Blastopirellula marina</name>
    <dbReference type="NCBI Taxonomy" id="124"/>
    <lineage>
        <taxon>Bacteria</taxon>
        <taxon>Pseudomonadati</taxon>
        <taxon>Planctomycetota</taxon>
        <taxon>Planctomycetia</taxon>
        <taxon>Pirellulales</taxon>
        <taxon>Pirellulaceae</taxon>
        <taxon>Blastopirellula</taxon>
    </lineage>
</organism>
<dbReference type="Gene3D" id="3.20.20.70">
    <property type="entry name" value="Aldolase class I"/>
    <property type="match status" value="1"/>
</dbReference>
<dbReference type="GO" id="GO:0004807">
    <property type="term" value="F:triose-phosphate isomerase activity"/>
    <property type="evidence" value="ECO:0007669"/>
    <property type="project" value="InterPro"/>
</dbReference>
<dbReference type="Pfam" id="PF00121">
    <property type="entry name" value="TIM"/>
    <property type="match status" value="1"/>
</dbReference>
<dbReference type="EMBL" id="PUHZ01000016">
    <property type="protein sequence ID" value="PQO45048.1"/>
    <property type="molecule type" value="Genomic_DNA"/>
</dbReference>
<evidence type="ECO:0000313" key="2">
    <source>
        <dbReference type="EMBL" id="PQO45048.1"/>
    </source>
</evidence>
<keyword evidence="1" id="KW-0413">Isomerase</keyword>
<proteinExistence type="predicted"/>
<comment type="caution">
    <text evidence="2">The sequence shown here is derived from an EMBL/GenBank/DDBJ whole genome shotgun (WGS) entry which is preliminary data.</text>
</comment>
<dbReference type="Proteomes" id="UP000237819">
    <property type="component" value="Unassembled WGS sequence"/>
</dbReference>
<reference evidence="2 3" key="1">
    <citation type="submission" date="2018-02" db="EMBL/GenBank/DDBJ databases">
        <title>Comparative genomes isolates from brazilian mangrove.</title>
        <authorList>
            <person name="Araujo J.E."/>
            <person name="Taketani R.G."/>
            <person name="Silva M.C.P."/>
            <person name="Loureco M.V."/>
            <person name="Andreote F.D."/>
        </authorList>
    </citation>
    <scope>NUCLEOTIDE SEQUENCE [LARGE SCALE GENOMIC DNA]</scope>
    <source>
        <strain evidence="2 3">Nap-Phe MGV</strain>
    </source>
</reference>
<name>A0A2S8GKT2_9BACT</name>
<dbReference type="OrthoDB" id="97209at203682"/>
<dbReference type="InterPro" id="IPR000652">
    <property type="entry name" value="Triosephosphate_isomerase"/>
</dbReference>